<evidence type="ECO:0000313" key="2">
    <source>
        <dbReference type="Proteomes" id="UP000184310"/>
    </source>
</evidence>
<protein>
    <submittedName>
        <fullName evidence="1">Uncharacterized protein</fullName>
    </submittedName>
</protein>
<dbReference type="Proteomes" id="UP000184310">
    <property type="component" value="Unassembled WGS sequence"/>
</dbReference>
<accession>A0A1M6UXD2</accession>
<name>A0A1M6UXD2_9CLOT</name>
<evidence type="ECO:0000313" key="1">
    <source>
        <dbReference type="EMBL" id="SHK73811.1"/>
    </source>
</evidence>
<dbReference type="RefSeq" id="WP_072993477.1">
    <property type="nucleotide sequence ID" value="NZ_FQZB01000025.1"/>
</dbReference>
<organism evidence="1 2">
    <name type="scientific">Clostridium cavendishii DSM 21758</name>
    <dbReference type="NCBI Taxonomy" id="1121302"/>
    <lineage>
        <taxon>Bacteria</taxon>
        <taxon>Bacillati</taxon>
        <taxon>Bacillota</taxon>
        <taxon>Clostridia</taxon>
        <taxon>Eubacteriales</taxon>
        <taxon>Clostridiaceae</taxon>
        <taxon>Clostridium</taxon>
    </lineage>
</organism>
<dbReference type="EMBL" id="FQZB01000025">
    <property type="protein sequence ID" value="SHK73811.1"/>
    <property type="molecule type" value="Genomic_DNA"/>
</dbReference>
<gene>
    <name evidence="1" type="ORF">SAMN02745163_04377</name>
</gene>
<dbReference type="OrthoDB" id="1705985at2"/>
<reference evidence="1 2" key="1">
    <citation type="submission" date="2016-11" db="EMBL/GenBank/DDBJ databases">
        <authorList>
            <person name="Jaros S."/>
            <person name="Januszkiewicz K."/>
            <person name="Wedrychowicz H."/>
        </authorList>
    </citation>
    <scope>NUCLEOTIDE SEQUENCE [LARGE SCALE GENOMIC DNA]</scope>
    <source>
        <strain evidence="1 2">DSM 21758</strain>
    </source>
</reference>
<proteinExistence type="predicted"/>
<dbReference type="STRING" id="1121302.SAMN02745163_04377"/>
<keyword evidence="2" id="KW-1185">Reference proteome</keyword>
<dbReference type="AlphaFoldDB" id="A0A1M6UXD2"/>
<sequence length="233" mass="27527">MKKYLLSIDWDYFIYTKKENWGSYIESNRNIINLWYKRYFQFKEQGKDFKKAFLLSAGVNTFWKELNKHFVFKSDAHIYVSDSHALAYDVAKENECDGIYLFDAHSDLGYGGLESLEFEVNCANWLGKLFKDKYINEADIIYSPFTIESPDDFKEISNAYNVNFMSINNIKKNTEISELHICRSGAWTPPWLDSKFLKFIKEAKLPYKVIDCSMRKWQPDGLTLGERIYYLMA</sequence>